<sequence>MVGHPRHGPGRPPTDMGDGDTSGDSGNGDPNNRYEQIADLLEAARADPRGGMDQLIVELTPLLWHVARAQGLDAANCADVVQTTWLNLLRSLADIHTPAALTAWLVTATKREAWRAKDAHRQEIVASDEAFADLLDAADGPDERAMATDERRRLWRAVDQLSTRCQQLLRVVAFTPRPDYGLVANRLGMPRGSIGPTRGRCLAKLRELLIADPEGEWG</sequence>
<dbReference type="InterPro" id="IPR013324">
    <property type="entry name" value="RNA_pol_sigma_r3/r4-like"/>
</dbReference>
<comment type="caution">
    <text evidence="8">The sequence shown here is derived from an EMBL/GenBank/DDBJ whole genome shotgun (WGS) entry which is preliminary data.</text>
</comment>
<dbReference type="PANTHER" id="PTHR43133">
    <property type="entry name" value="RNA POLYMERASE ECF-TYPE SIGMA FACTO"/>
    <property type="match status" value="1"/>
</dbReference>
<dbReference type="Pfam" id="PF04542">
    <property type="entry name" value="Sigma70_r2"/>
    <property type="match status" value="1"/>
</dbReference>
<keyword evidence="3" id="KW-0731">Sigma factor</keyword>
<evidence type="ECO:0000256" key="2">
    <source>
        <dbReference type="ARBA" id="ARBA00023015"/>
    </source>
</evidence>
<keyword evidence="5" id="KW-0804">Transcription</keyword>
<name>A0ABV6ML54_9PSEU</name>
<accession>A0ABV6ML54</accession>
<dbReference type="Proteomes" id="UP001589810">
    <property type="component" value="Unassembled WGS sequence"/>
</dbReference>
<dbReference type="EMBL" id="JBHLUD010000001">
    <property type="protein sequence ID" value="MFC0541028.1"/>
    <property type="molecule type" value="Genomic_DNA"/>
</dbReference>
<evidence type="ECO:0000256" key="6">
    <source>
        <dbReference type="SAM" id="MobiDB-lite"/>
    </source>
</evidence>
<dbReference type="Gene3D" id="1.10.10.10">
    <property type="entry name" value="Winged helix-like DNA-binding domain superfamily/Winged helix DNA-binding domain"/>
    <property type="match status" value="1"/>
</dbReference>
<dbReference type="SUPFAM" id="SSF88946">
    <property type="entry name" value="Sigma2 domain of RNA polymerase sigma factors"/>
    <property type="match status" value="1"/>
</dbReference>
<dbReference type="NCBIfam" id="TIGR02937">
    <property type="entry name" value="sigma70-ECF"/>
    <property type="match status" value="1"/>
</dbReference>
<protein>
    <submittedName>
        <fullName evidence="8">RNA polymerase sigma factor</fullName>
    </submittedName>
</protein>
<dbReference type="Gene3D" id="1.10.1740.10">
    <property type="match status" value="1"/>
</dbReference>
<gene>
    <name evidence="8" type="ORF">ACFFH7_06020</name>
</gene>
<evidence type="ECO:0000256" key="1">
    <source>
        <dbReference type="ARBA" id="ARBA00010641"/>
    </source>
</evidence>
<dbReference type="PANTHER" id="PTHR43133:SF8">
    <property type="entry name" value="RNA POLYMERASE SIGMA FACTOR HI_1459-RELATED"/>
    <property type="match status" value="1"/>
</dbReference>
<dbReference type="InterPro" id="IPR013325">
    <property type="entry name" value="RNA_pol_sigma_r2"/>
</dbReference>
<dbReference type="SUPFAM" id="SSF88659">
    <property type="entry name" value="Sigma3 and sigma4 domains of RNA polymerase sigma factors"/>
    <property type="match status" value="1"/>
</dbReference>
<feature type="domain" description="RNA polymerase sigma-70 region 2" evidence="7">
    <location>
        <begin position="56"/>
        <end position="116"/>
    </location>
</feature>
<evidence type="ECO:0000256" key="3">
    <source>
        <dbReference type="ARBA" id="ARBA00023082"/>
    </source>
</evidence>
<dbReference type="InterPro" id="IPR014284">
    <property type="entry name" value="RNA_pol_sigma-70_dom"/>
</dbReference>
<keyword evidence="4" id="KW-0238">DNA-binding</keyword>
<proteinExistence type="inferred from homology"/>
<organism evidence="8 9">
    <name type="scientific">Kutzneria chonburiensis</name>
    <dbReference type="NCBI Taxonomy" id="1483604"/>
    <lineage>
        <taxon>Bacteria</taxon>
        <taxon>Bacillati</taxon>
        <taxon>Actinomycetota</taxon>
        <taxon>Actinomycetes</taxon>
        <taxon>Pseudonocardiales</taxon>
        <taxon>Pseudonocardiaceae</taxon>
        <taxon>Kutzneria</taxon>
    </lineage>
</organism>
<dbReference type="InterPro" id="IPR039425">
    <property type="entry name" value="RNA_pol_sigma-70-like"/>
</dbReference>
<evidence type="ECO:0000313" key="9">
    <source>
        <dbReference type="Proteomes" id="UP001589810"/>
    </source>
</evidence>
<evidence type="ECO:0000256" key="4">
    <source>
        <dbReference type="ARBA" id="ARBA00023125"/>
    </source>
</evidence>
<dbReference type="RefSeq" id="WP_273939859.1">
    <property type="nucleotide sequence ID" value="NZ_CP097263.1"/>
</dbReference>
<feature type="region of interest" description="Disordered" evidence="6">
    <location>
        <begin position="1"/>
        <end position="32"/>
    </location>
</feature>
<dbReference type="InterPro" id="IPR007627">
    <property type="entry name" value="RNA_pol_sigma70_r2"/>
</dbReference>
<feature type="compositionally biased region" description="Low complexity" evidence="6">
    <location>
        <begin position="22"/>
        <end position="31"/>
    </location>
</feature>
<dbReference type="InterPro" id="IPR036388">
    <property type="entry name" value="WH-like_DNA-bd_sf"/>
</dbReference>
<evidence type="ECO:0000259" key="7">
    <source>
        <dbReference type="Pfam" id="PF04542"/>
    </source>
</evidence>
<keyword evidence="2" id="KW-0805">Transcription regulation</keyword>
<evidence type="ECO:0000313" key="8">
    <source>
        <dbReference type="EMBL" id="MFC0541028.1"/>
    </source>
</evidence>
<comment type="similarity">
    <text evidence="1">Belongs to the sigma-70 factor family. ECF subfamily.</text>
</comment>
<keyword evidence="9" id="KW-1185">Reference proteome</keyword>
<evidence type="ECO:0000256" key="5">
    <source>
        <dbReference type="ARBA" id="ARBA00023163"/>
    </source>
</evidence>
<reference evidence="8 9" key="1">
    <citation type="submission" date="2024-09" db="EMBL/GenBank/DDBJ databases">
        <authorList>
            <person name="Sun Q."/>
            <person name="Mori K."/>
        </authorList>
    </citation>
    <scope>NUCLEOTIDE SEQUENCE [LARGE SCALE GENOMIC DNA]</scope>
    <source>
        <strain evidence="8 9">TBRC 1432</strain>
    </source>
</reference>